<keyword evidence="3" id="KW-1185">Reference proteome</keyword>
<proteinExistence type="predicted"/>
<name>A0ABT4YQU0_9VIBR</name>
<accession>A0ABT4YQU0</accession>
<dbReference type="Proteomes" id="UP001210678">
    <property type="component" value="Unassembled WGS sequence"/>
</dbReference>
<dbReference type="Gene3D" id="3.40.50.720">
    <property type="entry name" value="NAD(P)-binding Rossmann-like Domain"/>
    <property type="match status" value="1"/>
</dbReference>
<dbReference type="Pfam" id="PF13460">
    <property type="entry name" value="NAD_binding_10"/>
    <property type="match status" value="1"/>
</dbReference>
<evidence type="ECO:0000313" key="2">
    <source>
        <dbReference type="EMBL" id="MDB1123850.1"/>
    </source>
</evidence>
<protein>
    <submittedName>
        <fullName evidence="2">NAD(P)H-binding protein</fullName>
    </submittedName>
</protein>
<dbReference type="InterPro" id="IPR016040">
    <property type="entry name" value="NAD(P)-bd_dom"/>
</dbReference>
<dbReference type="InterPro" id="IPR036291">
    <property type="entry name" value="NAD(P)-bd_dom_sf"/>
</dbReference>
<feature type="domain" description="NAD(P)-binding" evidence="1">
    <location>
        <begin position="14"/>
        <end position="157"/>
    </location>
</feature>
<evidence type="ECO:0000259" key="1">
    <source>
        <dbReference type="Pfam" id="PF13460"/>
    </source>
</evidence>
<dbReference type="EMBL" id="JAQLOI010000001">
    <property type="protein sequence ID" value="MDB1123850.1"/>
    <property type="molecule type" value="Genomic_DNA"/>
</dbReference>
<gene>
    <name evidence="2" type="ORF">PGX00_09365</name>
</gene>
<comment type="caution">
    <text evidence="2">The sequence shown here is derived from an EMBL/GenBank/DDBJ whole genome shotgun (WGS) entry which is preliminary data.</text>
</comment>
<organism evidence="2 3">
    <name type="scientific">Vibrio algarum</name>
    <dbReference type="NCBI Taxonomy" id="3020714"/>
    <lineage>
        <taxon>Bacteria</taxon>
        <taxon>Pseudomonadati</taxon>
        <taxon>Pseudomonadota</taxon>
        <taxon>Gammaproteobacteria</taxon>
        <taxon>Vibrionales</taxon>
        <taxon>Vibrionaceae</taxon>
        <taxon>Vibrio</taxon>
    </lineage>
</organism>
<dbReference type="PANTHER" id="PTHR14097:SF7">
    <property type="entry name" value="OXIDOREDUCTASE HTATIP2"/>
    <property type="match status" value="1"/>
</dbReference>
<dbReference type="RefSeq" id="WP_272135552.1">
    <property type="nucleotide sequence ID" value="NZ_JAQLOI010000001.1"/>
</dbReference>
<sequence>MDNFGDGANAIIAGASGLVGKQVLSQLLELSSISNVTALVRSPLSIQNNKFDQIQNSELTVTHWSNQSPSPDFGFICLGTTIKQAGSKLALEQVDVELVTQVAQTMKILGVKRIAVVSSYGANTHSFSHYLKCKGRMEQNLLKLQFERVVFMRPGPLAGIRQNPRSDEKILQKLLWIVKPLLIGPLANFKPIQASTVAQAMIFSLVKPTHHPADNYCTLNSNEIHALLTRYQVPN</sequence>
<reference evidence="2 3" key="1">
    <citation type="submission" date="2023-01" db="EMBL/GenBank/DDBJ databases">
        <title>Vibrio sp. KJ40-1 sp.nov, isolated from marine algae.</title>
        <authorList>
            <person name="Butt M."/>
            <person name="Kim J.M.J."/>
            <person name="Jeon C.O.C."/>
        </authorList>
    </citation>
    <scope>NUCLEOTIDE SEQUENCE [LARGE SCALE GENOMIC DNA]</scope>
    <source>
        <strain evidence="2 3">KJ40-1</strain>
    </source>
</reference>
<dbReference type="PANTHER" id="PTHR14097">
    <property type="entry name" value="OXIDOREDUCTASE HTATIP2"/>
    <property type="match status" value="1"/>
</dbReference>
<dbReference type="SUPFAM" id="SSF51735">
    <property type="entry name" value="NAD(P)-binding Rossmann-fold domains"/>
    <property type="match status" value="1"/>
</dbReference>
<evidence type="ECO:0000313" key="3">
    <source>
        <dbReference type="Proteomes" id="UP001210678"/>
    </source>
</evidence>